<dbReference type="RefSeq" id="WP_323733143.1">
    <property type="nucleotide sequence ID" value="NZ_CP110820.1"/>
</dbReference>
<evidence type="ECO:0000256" key="2">
    <source>
        <dbReference type="ARBA" id="ARBA00022884"/>
    </source>
</evidence>
<evidence type="ECO:0000256" key="4">
    <source>
        <dbReference type="ARBA" id="ARBA00023274"/>
    </source>
</evidence>
<gene>
    <name evidence="5" type="primary">rplY</name>
    <name evidence="5" type="synonym">ctc</name>
    <name evidence="9" type="ORF">Bandiella_00389</name>
</gene>
<evidence type="ECO:0000313" key="9">
    <source>
        <dbReference type="EMBL" id="WPX96280.1"/>
    </source>
</evidence>
<dbReference type="NCBIfam" id="NF004128">
    <property type="entry name" value="PRK05618.1-2"/>
    <property type="match status" value="1"/>
</dbReference>
<dbReference type="InterPro" id="IPR037121">
    <property type="entry name" value="Ribosomal_bL25_C"/>
</dbReference>
<feature type="domain" description="Large ribosomal subunit protein bL25 L25" evidence="7">
    <location>
        <begin position="6"/>
        <end position="92"/>
    </location>
</feature>
<name>A0ABZ0UJJ9_9RICK</name>
<evidence type="ECO:0000259" key="8">
    <source>
        <dbReference type="Pfam" id="PF14693"/>
    </source>
</evidence>
<dbReference type="EMBL" id="CP110820">
    <property type="protein sequence ID" value="WPX96280.1"/>
    <property type="molecule type" value="Genomic_DNA"/>
</dbReference>
<comment type="similarity">
    <text evidence="5">Belongs to the bacterial ribosomal protein bL25 family. CTC subfamily.</text>
</comment>
<evidence type="ECO:0000256" key="3">
    <source>
        <dbReference type="ARBA" id="ARBA00022980"/>
    </source>
</evidence>
<dbReference type="InterPro" id="IPR029751">
    <property type="entry name" value="Ribosomal_L25_dom"/>
</dbReference>
<dbReference type="SUPFAM" id="SSF50715">
    <property type="entry name" value="Ribosomal protein L25-like"/>
    <property type="match status" value="1"/>
</dbReference>
<protein>
    <recommendedName>
        <fullName evidence="5">Large ribosomal subunit protein bL25</fullName>
    </recommendedName>
    <alternativeName>
        <fullName evidence="5">General stress protein CTC</fullName>
    </alternativeName>
</protein>
<dbReference type="Gene3D" id="2.170.120.20">
    <property type="entry name" value="Ribosomal protein L25, beta domain"/>
    <property type="match status" value="1"/>
</dbReference>
<keyword evidence="2 5" id="KW-0694">RNA-binding</keyword>
<dbReference type="InterPro" id="IPR001021">
    <property type="entry name" value="Ribosomal_bL25_long"/>
</dbReference>
<feature type="region of interest" description="Disordered" evidence="6">
    <location>
        <begin position="187"/>
        <end position="209"/>
    </location>
</feature>
<reference evidence="9 10" key="1">
    <citation type="submission" date="2022-11" db="EMBL/GenBank/DDBJ databases">
        <title>Host association and intracellularity evolved multiple times independently in the Rickettsiales.</title>
        <authorList>
            <person name="Castelli M."/>
            <person name="Nardi T."/>
            <person name="Gammuto L."/>
            <person name="Bellinzona G."/>
            <person name="Sabaneyeva E."/>
            <person name="Potekhin A."/>
            <person name="Serra V."/>
            <person name="Petroni G."/>
            <person name="Sassera D."/>
        </authorList>
    </citation>
    <scope>NUCLEOTIDE SEQUENCE [LARGE SCALE GENOMIC DNA]</scope>
    <source>
        <strain evidence="9 10">NDG2</strain>
    </source>
</reference>
<evidence type="ECO:0000256" key="5">
    <source>
        <dbReference type="HAMAP-Rule" id="MF_01334"/>
    </source>
</evidence>
<dbReference type="PANTHER" id="PTHR33284:SF1">
    <property type="entry name" value="RIBOSOMAL PROTEIN L25_GLN-TRNA SYNTHETASE, ANTI-CODON-BINDING DOMAIN-CONTAINING PROTEIN"/>
    <property type="match status" value="1"/>
</dbReference>
<dbReference type="GO" id="GO:0005840">
    <property type="term" value="C:ribosome"/>
    <property type="evidence" value="ECO:0007669"/>
    <property type="project" value="UniProtKB-KW"/>
</dbReference>
<dbReference type="PANTHER" id="PTHR33284">
    <property type="entry name" value="RIBOSOMAL PROTEIN L25/GLN-TRNA SYNTHETASE, ANTI-CODON-BINDING DOMAIN-CONTAINING PROTEIN"/>
    <property type="match status" value="1"/>
</dbReference>
<dbReference type="CDD" id="cd00495">
    <property type="entry name" value="Ribosomal_L25_TL5_CTC"/>
    <property type="match status" value="1"/>
</dbReference>
<dbReference type="InterPro" id="IPR011035">
    <property type="entry name" value="Ribosomal_bL25/Gln-tRNA_synth"/>
</dbReference>
<keyword evidence="3 5" id="KW-0689">Ribosomal protein</keyword>
<comment type="function">
    <text evidence="5">This is one of the proteins that binds to the 5S RNA in the ribosome where it forms part of the central protuberance.</text>
</comment>
<dbReference type="NCBIfam" id="TIGR00731">
    <property type="entry name" value="bL25_bact_ctc"/>
    <property type="match status" value="1"/>
</dbReference>
<keyword evidence="4 5" id="KW-0687">Ribonucleoprotein</keyword>
<feature type="compositionally biased region" description="Basic and acidic residues" evidence="6">
    <location>
        <begin position="187"/>
        <end position="196"/>
    </location>
</feature>
<dbReference type="Proteomes" id="UP001327219">
    <property type="component" value="Chromosome"/>
</dbReference>
<dbReference type="InterPro" id="IPR020056">
    <property type="entry name" value="Rbsml_bL25/Gln-tRNA_synth_N"/>
</dbReference>
<dbReference type="InterPro" id="IPR020057">
    <property type="entry name" value="Ribosomal_bL25_b-dom"/>
</dbReference>
<comment type="subunit">
    <text evidence="5">Part of the 50S ribosomal subunit; part of the 5S rRNA/L5/L18/L25 subcomplex. Contacts the 5S rRNA. Binds to the 5S rRNA independently of L5 and L18.</text>
</comment>
<feature type="domain" description="Large ribosomal subunit protein bL25 beta" evidence="8">
    <location>
        <begin position="101"/>
        <end position="182"/>
    </location>
</feature>
<keyword evidence="1 5" id="KW-0699">rRNA-binding</keyword>
<dbReference type="InterPro" id="IPR020930">
    <property type="entry name" value="Ribosomal_uL5_bac-type"/>
</dbReference>
<proteinExistence type="inferred from homology"/>
<organism evidence="9 10">
    <name type="scientific">Candidatus Bandiella euplotis</name>
    <dbReference type="NCBI Taxonomy" id="1664265"/>
    <lineage>
        <taxon>Bacteria</taxon>
        <taxon>Pseudomonadati</taxon>
        <taxon>Pseudomonadota</taxon>
        <taxon>Alphaproteobacteria</taxon>
        <taxon>Rickettsiales</taxon>
        <taxon>Candidatus Midichloriaceae</taxon>
        <taxon>Candidatus Bandiella</taxon>
    </lineage>
</organism>
<evidence type="ECO:0000259" key="7">
    <source>
        <dbReference type="Pfam" id="PF01386"/>
    </source>
</evidence>
<keyword evidence="10" id="KW-1185">Reference proteome</keyword>
<evidence type="ECO:0000313" key="10">
    <source>
        <dbReference type="Proteomes" id="UP001327219"/>
    </source>
</evidence>
<dbReference type="Pfam" id="PF14693">
    <property type="entry name" value="Ribosomal_TL5_C"/>
    <property type="match status" value="1"/>
</dbReference>
<accession>A0ABZ0UJJ9</accession>
<dbReference type="Pfam" id="PF01386">
    <property type="entry name" value="Ribosomal_L25p"/>
    <property type="match status" value="1"/>
</dbReference>
<evidence type="ECO:0000256" key="6">
    <source>
        <dbReference type="SAM" id="MobiDB-lite"/>
    </source>
</evidence>
<dbReference type="Gene3D" id="2.40.240.10">
    <property type="entry name" value="Ribosomal Protein L25, Chain P"/>
    <property type="match status" value="1"/>
</dbReference>
<sequence length="209" mass="23248">MTELILACEEKALAGRGSSRALRRQGKIPAIIYGFDSNRMISVVYKDFLREYMKGSMLSKLFSLQIGKEVLKVIPREVQTDPVTDNPIHVDFQLVNENIPIKVSVRVKVINQDKSPGIKKGGVLNIVKRNIALNCIPRNIPRYLEIDVSGFEIGQNIHINDIKLADGVSPVEHGNFTVLTITGRVEEEKEEGKETETAAAAKPAEKKVK</sequence>
<evidence type="ECO:0000256" key="1">
    <source>
        <dbReference type="ARBA" id="ARBA00022730"/>
    </source>
</evidence>
<dbReference type="HAMAP" id="MF_01334">
    <property type="entry name" value="Ribosomal_bL25_CTC"/>
    <property type="match status" value="1"/>
</dbReference>